<dbReference type="Proteomes" id="UP000708208">
    <property type="component" value="Unassembled WGS sequence"/>
</dbReference>
<sequence length="107" mass="12095">MPTEYTLTYFDIPGWAEPARMILAYGGAVWKDNRVPWIGIGKSPIPNKVKNRLKYGQLPMLEFAGKKLVQSAAISRYLAQEFRLTGKDGFQAALCDETYDSCKDLFL</sequence>
<protein>
    <recommendedName>
        <fullName evidence="1">GST N-terminal domain-containing protein</fullName>
    </recommendedName>
</protein>
<dbReference type="PANTHER" id="PTHR11571:SF150">
    <property type="entry name" value="GLUTATHIONE S-TRANSFERASE"/>
    <property type="match status" value="1"/>
</dbReference>
<name>A0A8J2KLV2_9HEXA</name>
<dbReference type="AlphaFoldDB" id="A0A8J2KLV2"/>
<dbReference type="InterPro" id="IPR004045">
    <property type="entry name" value="Glutathione_S-Trfase_N"/>
</dbReference>
<feature type="non-terminal residue" evidence="2">
    <location>
        <position position="1"/>
    </location>
</feature>
<dbReference type="EMBL" id="CAJVCH010475983">
    <property type="protein sequence ID" value="CAG7820351.1"/>
    <property type="molecule type" value="Genomic_DNA"/>
</dbReference>
<dbReference type="PROSITE" id="PS50404">
    <property type="entry name" value="GST_NTER"/>
    <property type="match status" value="1"/>
</dbReference>
<dbReference type="GO" id="GO:0004364">
    <property type="term" value="F:glutathione transferase activity"/>
    <property type="evidence" value="ECO:0007669"/>
    <property type="project" value="UniProtKB-ARBA"/>
</dbReference>
<dbReference type="CDD" id="cd03039">
    <property type="entry name" value="GST_N_Sigma_like"/>
    <property type="match status" value="1"/>
</dbReference>
<accession>A0A8J2KLV2</accession>
<dbReference type="OrthoDB" id="414243at2759"/>
<reference evidence="2" key="1">
    <citation type="submission" date="2021-06" db="EMBL/GenBank/DDBJ databases">
        <authorList>
            <person name="Hodson N. C."/>
            <person name="Mongue J. A."/>
            <person name="Jaron S. K."/>
        </authorList>
    </citation>
    <scope>NUCLEOTIDE SEQUENCE</scope>
</reference>
<evidence type="ECO:0000313" key="2">
    <source>
        <dbReference type="EMBL" id="CAG7820351.1"/>
    </source>
</evidence>
<comment type="caution">
    <text evidence="2">The sequence shown here is derived from an EMBL/GenBank/DDBJ whole genome shotgun (WGS) entry which is preliminary data.</text>
</comment>
<keyword evidence="3" id="KW-1185">Reference proteome</keyword>
<evidence type="ECO:0000313" key="3">
    <source>
        <dbReference type="Proteomes" id="UP000708208"/>
    </source>
</evidence>
<dbReference type="PANTHER" id="PTHR11571">
    <property type="entry name" value="GLUTATHIONE S-TRANSFERASE"/>
    <property type="match status" value="1"/>
</dbReference>
<proteinExistence type="predicted"/>
<feature type="domain" description="GST N-terminal" evidence="1">
    <location>
        <begin position="3"/>
        <end position="86"/>
    </location>
</feature>
<dbReference type="InterPro" id="IPR050213">
    <property type="entry name" value="GST_superfamily"/>
</dbReference>
<dbReference type="GO" id="GO:0006749">
    <property type="term" value="P:glutathione metabolic process"/>
    <property type="evidence" value="ECO:0007669"/>
    <property type="project" value="TreeGrafter"/>
</dbReference>
<evidence type="ECO:0000259" key="1">
    <source>
        <dbReference type="PROSITE" id="PS50404"/>
    </source>
</evidence>
<gene>
    <name evidence="2" type="ORF">AFUS01_LOCUS30744</name>
</gene>
<organism evidence="2 3">
    <name type="scientific">Allacma fusca</name>
    <dbReference type="NCBI Taxonomy" id="39272"/>
    <lineage>
        <taxon>Eukaryota</taxon>
        <taxon>Metazoa</taxon>
        <taxon>Ecdysozoa</taxon>
        <taxon>Arthropoda</taxon>
        <taxon>Hexapoda</taxon>
        <taxon>Collembola</taxon>
        <taxon>Symphypleona</taxon>
        <taxon>Sminthuridae</taxon>
        <taxon>Allacma</taxon>
    </lineage>
</organism>
<dbReference type="Pfam" id="PF02798">
    <property type="entry name" value="GST_N"/>
    <property type="match status" value="1"/>
</dbReference>